<evidence type="ECO:0008006" key="12">
    <source>
        <dbReference type="Google" id="ProtNLM"/>
    </source>
</evidence>
<dbReference type="InterPro" id="IPR013128">
    <property type="entry name" value="Peptidase_C1A"/>
</dbReference>
<evidence type="ECO:0000259" key="8">
    <source>
        <dbReference type="SMART" id="SM00645"/>
    </source>
</evidence>
<keyword evidence="5" id="KW-0865">Zymogen</keyword>
<feature type="region of interest" description="Disordered" evidence="7">
    <location>
        <begin position="372"/>
        <end position="429"/>
    </location>
</feature>
<dbReference type="EnsemblMetazoa" id="ENSAATROPT003957">
    <property type="protein sequence ID" value="ENSAATROPP003796"/>
    <property type="gene ID" value="ENSAATROPG003135"/>
</dbReference>
<dbReference type="GO" id="GO:0006508">
    <property type="term" value="P:proteolysis"/>
    <property type="evidence" value="ECO:0007669"/>
    <property type="project" value="UniProtKB-KW"/>
</dbReference>
<dbReference type="Proteomes" id="UP000075880">
    <property type="component" value="Unassembled WGS sequence"/>
</dbReference>
<dbReference type="Pfam" id="PF08246">
    <property type="entry name" value="Inhibitor_I29"/>
    <property type="match status" value="1"/>
</dbReference>
<organism evidence="10 11">
    <name type="scientific">Anopheles atroparvus</name>
    <name type="common">European mosquito</name>
    <dbReference type="NCBI Taxonomy" id="41427"/>
    <lineage>
        <taxon>Eukaryota</taxon>
        <taxon>Metazoa</taxon>
        <taxon>Ecdysozoa</taxon>
        <taxon>Arthropoda</taxon>
        <taxon>Hexapoda</taxon>
        <taxon>Insecta</taxon>
        <taxon>Pterygota</taxon>
        <taxon>Neoptera</taxon>
        <taxon>Endopterygota</taxon>
        <taxon>Diptera</taxon>
        <taxon>Nematocera</taxon>
        <taxon>Culicoidea</taxon>
        <taxon>Culicidae</taxon>
        <taxon>Anophelinae</taxon>
        <taxon>Anopheles</taxon>
    </lineage>
</organism>
<evidence type="ECO:0000256" key="2">
    <source>
        <dbReference type="ARBA" id="ARBA00022670"/>
    </source>
</evidence>
<keyword evidence="6" id="KW-1015">Disulfide bond</keyword>
<feature type="compositionally biased region" description="Basic and acidic residues" evidence="7">
    <location>
        <begin position="412"/>
        <end position="429"/>
    </location>
</feature>
<evidence type="ECO:0000313" key="11">
    <source>
        <dbReference type="Proteomes" id="UP000075880"/>
    </source>
</evidence>
<evidence type="ECO:0000256" key="1">
    <source>
        <dbReference type="ARBA" id="ARBA00008455"/>
    </source>
</evidence>
<protein>
    <recommendedName>
        <fullName evidence="12">Cathepsin propeptide inhibitor domain-containing protein</fullName>
    </recommendedName>
</protein>
<accession>A0AAG5CY18</accession>
<evidence type="ECO:0000256" key="7">
    <source>
        <dbReference type="SAM" id="MobiDB-lite"/>
    </source>
</evidence>
<dbReference type="Pfam" id="PF00112">
    <property type="entry name" value="Peptidase_C1"/>
    <property type="match status" value="1"/>
</dbReference>
<evidence type="ECO:0000313" key="10">
    <source>
        <dbReference type="EnsemblMetazoa" id="ENSAATROPP003796"/>
    </source>
</evidence>
<dbReference type="GO" id="GO:0008234">
    <property type="term" value="F:cysteine-type peptidase activity"/>
    <property type="evidence" value="ECO:0007669"/>
    <property type="project" value="UniProtKB-KW"/>
</dbReference>
<feature type="compositionally biased region" description="Polar residues" evidence="7">
    <location>
        <begin position="377"/>
        <end position="403"/>
    </location>
</feature>
<dbReference type="AlphaFoldDB" id="A0AAG5CY18"/>
<dbReference type="Gene3D" id="3.90.70.10">
    <property type="entry name" value="Cysteine proteinases"/>
    <property type="match status" value="1"/>
</dbReference>
<dbReference type="InterPro" id="IPR013201">
    <property type="entry name" value="Prot_inhib_I29"/>
</dbReference>
<dbReference type="InterPro" id="IPR000169">
    <property type="entry name" value="Pept_cys_AS"/>
</dbReference>
<dbReference type="InterPro" id="IPR038765">
    <property type="entry name" value="Papain-like_cys_pep_sf"/>
</dbReference>
<evidence type="ECO:0000256" key="3">
    <source>
        <dbReference type="ARBA" id="ARBA00022801"/>
    </source>
</evidence>
<feature type="domain" description="Cathepsin propeptide inhibitor" evidence="9">
    <location>
        <begin position="156"/>
        <end position="216"/>
    </location>
</feature>
<dbReference type="SMART" id="SM00645">
    <property type="entry name" value="Pept_C1"/>
    <property type="match status" value="1"/>
</dbReference>
<keyword evidence="3" id="KW-0378">Hydrolase</keyword>
<name>A0AAG5CY18_ANOAO</name>
<proteinExistence type="inferred from homology"/>
<keyword evidence="4" id="KW-0788">Thiol protease</keyword>
<sequence length="429" mass="46921">MVCSKGGFPSPRESFPCFQLLSRTKAHANIAPPGHPVFGGLALIDLVATQPKKQPTGDEYSAIGSGLSRSMSPRTNPNSPAYPAAQDPTRSDLSILQSAGKRSPEDWKLISLSEELDPLVAGVGTQELVAAVGKPGSREQPVAPLANVTNAKGDSFRSYMETHRKKYYAQYRAQRRQSAYMDNLEEIAEHNKEFKAGKNRFQLAPNAFADMQNSEYRKRLIRLKMDPHRKVSPTISDEIVSSVDELPESLDWREKGFQTAQANQKSCGSCYAFSVAYAVSAQLLKHIGRVELVSEQQMVDCSTATGNLGCGGGSLRNTLKYLKQAGGVMRASDYPYTSSVSITSNQLSKGNRKVYLCSFFKNNFVLINGPSAPSLHQPDNATTEQTNQLVTEGRSSSPNSCNIITIVCDQHPSSDPRGRTEQKKSTSMQ</sequence>
<dbReference type="SMART" id="SM00848">
    <property type="entry name" value="Inhibitor_I29"/>
    <property type="match status" value="1"/>
</dbReference>
<dbReference type="InterPro" id="IPR000668">
    <property type="entry name" value="Peptidase_C1A_C"/>
</dbReference>
<evidence type="ECO:0000259" key="9">
    <source>
        <dbReference type="SMART" id="SM00848"/>
    </source>
</evidence>
<dbReference type="SUPFAM" id="SSF54001">
    <property type="entry name" value="Cysteine proteinases"/>
    <property type="match status" value="1"/>
</dbReference>
<keyword evidence="11" id="KW-1185">Reference proteome</keyword>
<keyword evidence="2" id="KW-0645">Protease</keyword>
<evidence type="ECO:0000256" key="4">
    <source>
        <dbReference type="ARBA" id="ARBA00022807"/>
    </source>
</evidence>
<dbReference type="PROSITE" id="PS00139">
    <property type="entry name" value="THIOL_PROTEASE_CYS"/>
    <property type="match status" value="1"/>
</dbReference>
<comment type="similarity">
    <text evidence="1">Belongs to the peptidase C1 family.</text>
</comment>
<feature type="region of interest" description="Disordered" evidence="7">
    <location>
        <begin position="52"/>
        <end position="90"/>
    </location>
</feature>
<feature type="compositionally biased region" description="Polar residues" evidence="7">
    <location>
        <begin position="67"/>
        <end position="79"/>
    </location>
</feature>
<reference evidence="10" key="1">
    <citation type="submission" date="2024-04" db="UniProtKB">
        <authorList>
            <consortium name="EnsemblMetazoa"/>
        </authorList>
    </citation>
    <scope>IDENTIFICATION</scope>
    <source>
        <strain evidence="10">EBRO</strain>
    </source>
</reference>
<feature type="domain" description="Peptidase C1A papain C-terminal" evidence="8">
    <location>
        <begin position="246"/>
        <end position="407"/>
    </location>
</feature>
<evidence type="ECO:0000256" key="5">
    <source>
        <dbReference type="ARBA" id="ARBA00023145"/>
    </source>
</evidence>
<dbReference type="PANTHER" id="PTHR12411">
    <property type="entry name" value="CYSTEINE PROTEASE FAMILY C1-RELATED"/>
    <property type="match status" value="1"/>
</dbReference>
<evidence type="ECO:0000256" key="6">
    <source>
        <dbReference type="ARBA" id="ARBA00023157"/>
    </source>
</evidence>